<organism evidence="2 3">
    <name type="scientific">Phototrophicus methaneseepsis</name>
    <dbReference type="NCBI Taxonomy" id="2710758"/>
    <lineage>
        <taxon>Bacteria</taxon>
        <taxon>Bacillati</taxon>
        <taxon>Chloroflexota</taxon>
        <taxon>Candidatus Thermofontia</taxon>
        <taxon>Phototrophicales</taxon>
        <taxon>Phototrophicaceae</taxon>
        <taxon>Phototrophicus</taxon>
    </lineage>
</organism>
<dbReference type="GO" id="GO:0016853">
    <property type="term" value="F:isomerase activity"/>
    <property type="evidence" value="ECO:0007669"/>
    <property type="project" value="UniProtKB-KW"/>
</dbReference>
<dbReference type="Proteomes" id="UP000594468">
    <property type="component" value="Chromosome"/>
</dbReference>
<protein>
    <submittedName>
        <fullName evidence="2">Maleylpyruvate isomerase N-terminal domain-containing protein</fullName>
    </submittedName>
</protein>
<dbReference type="Pfam" id="PF12867">
    <property type="entry name" value="DinB_2"/>
    <property type="match status" value="1"/>
</dbReference>
<name>A0A7S8E9D2_9CHLR</name>
<dbReference type="SUPFAM" id="SSF109854">
    <property type="entry name" value="DinB/YfiT-like putative metalloenzymes"/>
    <property type="match status" value="1"/>
</dbReference>
<evidence type="ECO:0000313" key="3">
    <source>
        <dbReference type="Proteomes" id="UP000594468"/>
    </source>
</evidence>
<feature type="domain" description="DinB-like" evidence="1">
    <location>
        <begin position="18"/>
        <end position="158"/>
    </location>
</feature>
<dbReference type="Gene3D" id="1.20.120.450">
    <property type="entry name" value="dinb family like domain"/>
    <property type="match status" value="1"/>
</dbReference>
<evidence type="ECO:0000313" key="2">
    <source>
        <dbReference type="EMBL" id="QPC82639.1"/>
    </source>
</evidence>
<gene>
    <name evidence="2" type="ORF">G4Y79_23610</name>
</gene>
<keyword evidence="3" id="KW-1185">Reference proteome</keyword>
<dbReference type="AlphaFoldDB" id="A0A7S8E9D2"/>
<dbReference type="RefSeq" id="WP_195170708.1">
    <property type="nucleotide sequence ID" value="NZ_CP062983.1"/>
</dbReference>
<dbReference type="EMBL" id="CP062983">
    <property type="protein sequence ID" value="QPC82639.1"/>
    <property type="molecule type" value="Genomic_DNA"/>
</dbReference>
<evidence type="ECO:0000259" key="1">
    <source>
        <dbReference type="Pfam" id="PF12867"/>
    </source>
</evidence>
<sequence length="174" mass="19613">MSHNDAVPTIEQIREEMDASLARLLTLLDSYSEAQMLTPTDAGGWNIRDHVAHLAAWTNGVDALLNRQDRWERMGISPEAVATWDFDVMNAEMVVQHRHLAPSEAREWLIDTHKLVIADLEGMADDDMGLPDGRFVAPFTAQEGRPIYISVLEATGWHYDEHTPWIIAIAQQQA</sequence>
<proteinExistence type="predicted"/>
<keyword evidence="2" id="KW-0670">Pyruvate</keyword>
<keyword evidence="2" id="KW-0413">Isomerase</keyword>
<dbReference type="InterPro" id="IPR034660">
    <property type="entry name" value="DinB/YfiT-like"/>
</dbReference>
<dbReference type="KEGG" id="pmet:G4Y79_23610"/>
<accession>A0A7S8E9D2</accession>
<dbReference type="InterPro" id="IPR024775">
    <property type="entry name" value="DinB-like"/>
</dbReference>
<reference evidence="2 3" key="1">
    <citation type="submission" date="2020-02" db="EMBL/GenBank/DDBJ databases">
        <authorList>
            <person name="Zheng R.K."/>
            <person name="Sun C.M."/>
        </authorList>
    </citation>
    <scope>NUCLEOTIDE SEQUENCE [LARGE SCALE GENOMIC DNA]</scope>
    <source>
        <strain evidence="3">rifampicinis</strain>
    </source>
</reference>